<proteinExistence type="predicted"/>
<dbReference type="InterPro" id="IPR036378">
    <property type="entry name" value="FAS1_dom_sf"/>
</dbReference>
<dbReference type="GO" id="GO:0005615">
    <property type="term" value="C:extracellular space"/>
    <property type="evidence" value="ECO:0007669"/>
    <property type="project" value="TreeGrafter"/>
</dbReference>
<dbReference type="SUPFAM" id="SSF82153">
    <property type="entry name" value="FAS1 domain"/>
    <property type="match status" value="1"/>
</dbReference>
<dbReference type="InterPro" id="IPR050904">
    <property type="entry name" value="Adhesion/Biosynth-related"/>
</dbReference>
<dbReference type="SMART" id="SM00554">
    <property type="entry name" value="FAS1"/>
    <property type="match status" value="1"/>
</dbReference>
<comment type="caution">
    <text evidence="2">The sequence shown here is derived from an EMBL/GenBank/DDBJ whole genome shotgun (WGS) entry which is preliminary data.</text>
</comment>
<protein>
    <submittedName>
        <fullName evidence="2">Putative surface protein with fasciclin (FAS1) repeats</fullName>
    </submittedName>
</protein>
<dbReference type="Pfam" id="PF02469">
    <property type="entry name" value="Fasciclin"/>
    <property type="match status" value="1"/>
</dbReference>
<evidence type="ECO:0000259" key="1">
    <source>
        <dbReference type="PROSITE" id="PS50213"/>
    </source>
</evidence>
<dbReference type="InterPro" id="IPR000782">
    <property type="entry name" value="FAS1_domain"/>
</dbReference>
<keyword evidence="3" id="KW-1185">Reference proteome</keyword>
<dbReference type="EMBL" id="JACIIV010000037">
    <property type="protein sequence ID" value="MBB6229236.1"/>
    <property type="molecule type" value="Genomic_DNA"/>
</dbReference>
<dbReference type="PROSITE" id="PS50213">
    <property type="entry name" value="FAS1"/>
    <property type="match status" value="1"/>
</dbReference>
<dbReference type="RefSeq" id="WP_424022271.1">
    <property type="nucleotide sequence ID" value="NZ_JACIIV010000037.1"/>
</dbReference>
<dbReference type="FunFam" id="2.30.180.10:FF:000019">
    <property type="entry name" value="Cell surface lipoprotein"/>
    <property type="match status" value="1"/>
</dbReference>
<dbReference type="Proteomes" id="UP000538147">
    <property type="component" value="Unassembled WGS sequence"/>
</dbReference>
<sequence>MFMADLHDIVDTAVAAGSFKTLVAAVTAAGLVDTLKGAGPFTVFAPSDDAFAKLPAGTVDDLVKPENKAKLAAILTLHVMSGKVMAADVAGQKLSPESVNGEALHVDGTNGVTVNGAHVTTADIACTNGVIHVIDEVLLPKA</sequence>
<organism evidence="2 3">
    <name type="scientific">Polymorphobacter multimanifer</name>
    <dbReference type="NCBI Taxonomy" id="1070431"/>
    <lineage>
        <taxon>Bacteria</taxon>
        <taxon>Pseudomonadati</taxon>
        <taxon>Pseudomonadota</taxon>
        <taxon>Alphaproteobacteria</taxon>
        <taxon>Sphingomonadales</taxon>
        <taxon>Sphingosinicellaceae</taxon>
        <taxon>Polymorphobacter</taxon>
    </lineage>
</organism>
<dbReference type="PANTHER" id="PTHR10900:SF77">
    <property type="entry name" value="FI19380P1"/>
    <property type="match status" value="1"/>
</dbReference>
<dbReference type="PANTHER" id="PTHR10900">
    <property type="entry name" value="PERIOSTIN-RELATED"/>
    <property type="match status" value="1"/>
</dbReference>
<gene>
    <name evidence="2" type="ORF">FHS79_003437</name>
</gene>
<dbReference type="Gene3D" id="2.30.180.10">
    <property type="entry name" value="FAS1 domain"/>
    <property type="match status" value="1"/>
</dbReference>
<evidence type="ECO:0000313" key="3">
    <source>
        <dbReference type="Proteomes" id="UP000538147"/>
    </source>
</evidence>
<dbReference type="AlphaFoldDB" id="A0A841LAS6"/>
<accession>A0A841LAS6</accession>
<feature type="domain" description="FAS1" evidence="1">
    <location>
        <begin position="6"/>
        <end position="138"/>
    </location>
</feature>
<reference evidence="2 3" key="1">
    <citation type="submission" date="2020-08" db="EMBL/GenBank/DDBJ databases">
        <title>Genomic Encyclopedia of Type Strains, Phase IV (KMG-IV): sequencing the most valuable type-strain genomes for metagenomic binning, comparative biology and taxonomic classification.</title>
        <authorList>
            <person name="Goeker M."/>
        </authorList>
    </citation>
    <scope>NUCLEOTIDE SEQUENCE [LARGE SCALE GENOMIC DNA]</scope>
    <source>
        <strain evidence="2 3">DSM 102189</strain>
    </source>
</reference>
<evidence type="ECO:0000313" key="2">
    <source>
        <dbReference type="EMBL" id="MBB6229236.1"/>
    </source>
</evidence>
<name>A0A841LAS6_9SPHN</name>